<dbReference type="InterPro" id="IPR023195">
    <property type="entry name" value="Nict_dMeBzImd_PRibTrfase_N"/>
</dbReference>
<proteinExistence type="inferred from homology"/>
<dbReference type="RefSeq" id="WP_184522451.1">
    <property type="nucleotide sequence ID" value="NZ_JACHGK010000001.1"/>
</dbReference>
<dbReference type="Gene3D" id="3.40.50.10210">
    <property type="match status" value="1"/>
</dbReference>
<dbReference type="AlphaFoldDB" id="A0A7X0HNM1"/>
<dbReference type="Proteomes" id="UP000531594">
    <property type="component" value="Unassembled WGS sequence"/>
</dbReference>
<evidence type="ECO:0000256" key="9">
    <source>
        <dbReference type="ARBA" id="ARBA00030686"/>
    </source>
</evidence>
<dbReference type="InterPro" id="IPR003200">
    <property type="entry name" value="Nict_dMeBzImd_PRibTrfase"/>
</dbReference>
<dbReference type="PANTHER" id="PTHR43463:SF1">
    <property type="entry name" value="NICOTINATE-NUCLEOTIDE--DIMETHYLBENZIMIDAZOLE PHOSPHORIBOSYLTRANSFERASE"/>
    <property type="match status" value="1"/>
</dbReference>
<dbReference type="Pfam" id="PF02277">
    <property type="entry name" value="DBI_PRT"/>
    <property type="match status" value="1"/>
</dbReference>
<dbReference type="SUPFAM" id="SSF52733">
    <property type="entry name" value="Nicotinate mononucleotide:5,6-dimethylbenzimidazole phosphoribosyltransferase (CobT)"/>
    <property type="match status" value="1"/>
</dbReference>
<accession>A0A7X0HNM1</accession>
<reference evidence="12 13" key="1">
    <citation type="submission" date="2020-08" db="EMBL/GenBank/DDBJ databases">
        <title>Genomic Encyclopedia of Type Strains, Phase IV (KMG-IV): sequencing the most valuable type-strain genomes for metagenomic binning, comparative biology and taxonomic classification.</title>
        <authorList>
            <person name="Goeker M."/>
        </authorList>
    </citation>
    <scope>NUCLEOTIDE SEQUENCE [LARGE SCALE GENOMIC DNA]</scope>
    <source>
        <strain evidence="12 13">DSM 5391</strain>
    </source>
</reference>
<dbReference type="InterPro" id="IPR036087">
    <property type="entry name" value="Nict_dMeBzImd_PRibTrfase_sf"/>
</dbReference>
<name>A0A7X0HNM1_9BACI</name>
<dbReference type="EMBL" id="JACHGK010000001">
    <property type="protein sequence ID" value="MBB6443926.1"/>
    <property type="molecule type" value="Genomic_DNA"/>
</dbReference>
<keyword evidence="6 11" id="KW-0169">Cobalamin biosynthesis</keyword>
<protein>
    <recommendedName>
        <fullName evidence="5 11">Nicotinate-nucleotide--dimethylbenzimidazole phosphoribosyltransferase</fullName>
        <shortName evidence="11">NN:DBI PRT</shortName>
        <ecNumber evidence="4 11">2.4.2.21</ecNumber>
    </recommendedName>
    <alternativeName>
        <fullName evidence="9 11">N(1)-alpha-phosphoribosyltransferase</fullName>
    </alternativeName>
</protein>
<evidence type="ECO:0000313" key="13">
    <source>
        <dbReference type="Proteomes" id="UP000531594"/>
    </source>
</evidence>
<keyword evidence="8 11" id="KW-0808">Transferase</keyword>
<evidence type="ECO:0000256" key="4">
    <source>
        <dbReference type="ARBA" id="ARBA00011991"/>
    </source>
</evidence>
<dbReference type="FunFam" id="3.40.50.10210:FF:000001">
    <property type="entry name" value="Nicotinate-nucleotide--dimethylbenzimidazole phosphoribosyltransferase"/>
    <property type="match status" value="1"/>
</dbReference>
<comment type="catalytic activity">
    <reaction evidence="10 11">
        <text>5,6-dimethylbenzimidazole + nicotinate beta-D-ribonucleotide = alpha-ribazole 5'-phosphate + nicotinate + H(+)</text>
        <dbReference type="Rhea" id="RHEA:11196"/>
        <dbReference type="ChEBI" id="CHEBI:15378"/>
        <dbReference type="ChEBI" id="CHEBI:15890"/>
        <dbReference type="ChEBI" id="CHEBI:32544"/>
        <dbReference type="ChEBI" id="CHEBI:57502"/>
        <dbReference type="ChEBI" id="CHEBI:57918"/>
        <dbReference type="EC" id="2.4.2.21"/>
    </reaction>
</comment>
<gene>
    <name evidence="11" type="primary">cobT</name>
    <name evidence="12" type="ORF">HNR53_000514</name>
</gene>
<comment type="pathway">
    <text evidence="2 11">Nucleoside biosynthesis; alpha-ribazole biosynthesis; alpha-ribazole from 5,6-dimethylbenzimidazole: step 1/2.</text>
</comment>
<evidence type="ECO:0000256" key="6">
    <source>
        <dbReference type="ARBA" id="ARBA00022573"/>
    </source>
</evidence>
<dbReference type="PANTHER" id="PTHR43463">
    <property type="entry name" value="NICOTINATE-NUCLEOTIDE--DIMETHYLBENZIMIDAZOLE PHOSPHORIBOSYLTRANSFERASE"/>
    <property type="match status" value="1"/>
</dbReference>
<evidence type="ECO:0000313" key="12">
    <source>
        <dbReference type="EMBL" id="MBB6443926.1"/>
    </source>
</evidence>
<dbReference type="Gene3D" id="1.10.1610.10">
    <property type="match status" value="1"/>
</dbReference>
<dbReference type="NCBIfam" id="TIGR03160">
    <property type="entry name" value="cobT_DBIPRT"/>
    <property type="match status" value="1"/>
</dbReference>
<dbReference type="HAMAP" id="MF_00230">
    <property type="entry name" value="CobT"/>
    <property type="match status" value="1"/>
</dbReference>
<dbReference type="NCBIfam" id="NF000996">
    <property type="entry name" value="PRK00105.1"/>
    <property type="match status" value="1"/>
</dbReference>
<dbReference type="GO" id="GO:0008939">
    <property type="term" value="F:nicotinate-nucleotide-dimethylbenzimidazole phosphoribosyltransferase activity"/>
    <property type="evidence" value="ECO:0007669"/>
    <property type="project" value="UniProtKB-UniRule"/>
</dbReference>
<feature type="active site" description="Proton acceptor" evidence="11">
    <location>
        <position position="318"/>
    </location>
</feature>
<evidence type="ECO:0000256" key="1">
    <source>
        <dbReference type="ARBA" id="ARBA00002197"/>
    </source>
</evidence>
<comment type="caution">
    <text evidence="12">The sequence shown here is derived from an EMBL/GenBank/DDBJ whole genome shotgun (WGS) entry which is preliminary data.</text>
</comment>
<evidence type="ECO:0000256" key="5">
    <source>
        <dbReference type="ARBA" id="ARBA00015486"/>
    </source>
</evidence>
<evidence type="ECO:0000256" key="8">
    <source>
        <dbReference type="ARBA" id="ARBA00022679"/>
    </source>
</evidence>
<dbReference type="GO" id="GO:0009236">
    <property type="term" value="P:cobalamin biosynthetic process"/>
    <property type="evidence" value="ECO:0007669"/>
    <property type="project" value="UniProtKB-UniRule"/>
</dbReference>
<organism evidence="12 13">
    <name type="scientific">Bacillus benzoevorans</name>
    <dbReference type="NCBI Taxonomy" id="1456"/>
    <lineage>
        <taxon>Bacteria</taxon>
        <taxon>Bacillati</taxon>
        <taxon>Bacillota</taxon>
        <taxon>Bacilli</taxon>
        <taxon>Bacillales</taxon>
        <taxon>Bacillaceae</taxon>
        <taxon>Bacillus</taxon>
    </lineage>
</organism>
<sequence length="349" mass="36239">MSLLQDTIGKIESLDKEMTAKARDRVNHLIKPPTSLGRLEDLAVQLAGITGNLFPVVDNKAIIVMAGDHGVYEEGVTSNPQEVTFAQTLNFVKGITGVCALGRVSGARIIPVDVGIKVDLPENSGVINRKVKYGTDNMAKGPAMTREEAIHSLEIGIEIANAEINKGANLLGTGEMGIGNTTPSTAVLSVLGKIDPLEITGRGAGLGTGGREHKANVIKRAIELNKPNANDGIDVLAKVGGLEIGGMAGVMLAAAASKIPVVIDGYISTAAALIAAAIEPKAKEYMITSHASAEIGGQKASELLGMKPMLYIDLCLGEGSGAALAFPIVEAACSMMKNMVTFAEAEMEI</sequence>
<keyword evidence="7 11" id="KW-0328">Glycosyltransferase</keyword>
<evidence type="ECO:0000256" key="2">
    <source>
        <dbReference type="ARBA" id="ARBA00005049"/>
    </source>
</evidence>
<evidence type="ECO:0000256" key="3">
    <source>
        <dbReference type="ARBA" id="ARBA00007110"/>
    </source>
</evidence>
<dbReference type="InterPro" id="IPR017846">
    <property type="entry name" value="Nict_dMeBzImd_PRibTrfase_bact"/>
</dbReference>
<evidence type="ECO:0000256" key="10">
    <source>
        <dbReference type="ARBA" id="ARBA00047340"/>
    </source>
</evidence>
<evidence type="ECO:0000256" key="11">
    <source>
        <dbReference type="HAMAP-Rule" id="MF_00230"/>
    </source>
</evidence>
<evidence type="ECO:0000256" key="7">
    <source>
        <dbReference type="ARBA" id="ARBA00022676"/>
    </source>
</evidence>
<keyword evidence="13" id="KW-1185">Reference proteome</keyword>
<dbReference type="CDD" id="cd02439">
    <property type="entry name" value="DMB-PRT_CobT"/>
    <property type="match status" value="1"/>
</dbReference>
<dbReference type="EC" id="2.4.2.21" evidence="4 11"/>
<comment type="function">
    <text evidence="1 11">Catalyzes the synthesis of alpha-ribazole-5'-phosphate from nicotinate mononucleotide (NAMN) and 5,6-dimethylbenzimidazole (DMB).</text>
</comment>
<comment type="similarity">
    <text evidence="3 11">Belongs to the CobT family.</text>
</comment>
<dbReference type="UniPathway" id="UPA00061">
    <property type="reaction ID" value="UER00516"/>
</dbReference>